<evidence type="ECO:0000256" key="1">
    <source>
        <dbReference type="SAM" id="MobiDB-lite"/>
    </source>
</evidence>
<feature type="compositionally biased region" description="Acidic residues" evidence="1">
    <location>
        <begin position="76"/>
        <end position="89"/>
    </location>
</feature>
<dbReference type="Proteomes" id="UP000024942">
    <property type="component" value="Unassembled WGS sequence"/>
</dbReference>
<protein>
    <submittedName>
        <fullName evidence="2">Uncharacterized protein</fullName>
    </submittedName>
</protein>
<keyword evidence="3" id="KW-1185">Reference proteome</keyword>
<name>A0A059G6U2_9PROT</name>
<sequence>MTRKTLDAEARPRTSPEEAEQIETAARHRRIQMLPGEGPHAPERDEPTDHFRGKDDIILGGEPIVASYTDPTSDAEGIDPDETDDDSEN</sequence>
<dbReference type="RefSeq" id="WP_035538047.1">
    <property type="nucleotide sequence ID" value="NZ_ARYL01000013.1"/>
</dbReference>
<dbReference type="AlphaFoldDB" id="A0A059G6U2"/>
<comment type="caution">
    <text evidence="2">The sequence shown here is derived from an EMBL/GenBank/DDBJ whole genome shotgun (WGS) entry which is preliminary data.</text>
</comment>
<reference evidence="2 3" key="1">
    <citation type="journal article" date="2014" name="Antonie Van Leeuwenhoek">
        <title>Hyphomonas beringensis sp. nov. and Hyphomonas chukchiensis sp. nov., isolated from surface seawater of the Bering Sea and Chukchi Sea.</title>
        <authorList>
            <person name="Li C."/>
            <person name="Lai Q."/>
            <person name="Li G."/>
            <person name="Dong C."/>
            <person name="Wang J."/>
            <person name="Liao Y."/>
            <person name="Shao Z."/>
        </authorList>
    </citation>
    <scope>NUCLEOTIDE SEQUENCE [LARGE SCALE GENOMIC DNA]</scope>
    <source>
        <strain evidence="2 3">SCH89</strain>
    </source>
</reference>
<proteinExistence type="predicted"/>
<dbReference type="EMBL" id="ARYL01000013">
    <property type="protein sequence ID" value="KDA02541.1"/>
    <property type="molecule type" value="Genomic_DNA"/>
</dbReference>
<evidence type="ECO:0000313" key="2">
    <source>
        <dbReference type="EMBL" id="KDA02541.1"/>
    </source>
</evidence>
<feature type="compositionally biased region" description="Basic and acidic residues" evidence="1">
    <location>
        <begin position="1"/>
        <end position="16"/>
    </location>
</feature>
<organism evidence="2 3">
    <name type="scientific">Hyphomonas oceanitis SCH89</name>
    <dbReference type="NCBI Taxonomy" id="1280953"/>
    <lineage>
        <taxon>Bacteria</taxon>
        <taxon>Pseudomonadati</taxon>
        <taxon>Pseudomonadota</taxon>
        <taxon>Alphaproteobacteria</taxon>
        <taxon>Hyphomonadales</taxon>
        <taxon>Hyphomonadaceae</taxon>
        <taxon>Hyphomonas</taxon>
    </lineage>
</organism>
<dbReference type="OrthoDB" id="7620502at2"/>
<evidence type="ECO:0000313" key="3">
    <source>
        <dbReference type="Proteomes" id="UP000024942"/>
    </source>
</evidence>
<feature type="region of interest" description="Disordered" evidence="1">
    <location>
        <begin position="1"/>
        <end position="89"/>
    </location>
</feature>
<dbReference type="PATRIC" id="fig|1280953.3.peg.2017"/>
<accession>A0A059G6U2</accession>
<feature type="compositionally biased region" description="Basic and acidic residues" evidence="1">
    <location>
        <begin position="40"/>
        <end position="57"/>
    </location>
</feature>
<gene>
    <name evidence="2" type="ORF">HOC_09984</name>
</gene>